<proteinExistence type="predicted"/>
<feature type="non-terminal residue" evidence="1">
    <location>
        <position position="1"/>
    </location>
</feature>
<dbReference type="EMBL" id="SRPW01004700">
    <property type="protein sequence ID" value="KAG5980832.1"/>
    <property type="molecule type" value="Genomic_DNA"/>
</dbReference>
<evidence type="ECO:0000313" key="2">
    <source>
        <dbReference type="Proteomes" id="UP000748025"/>
    </source>
</evidence>
<organism evidence="1 2">
    <name type="scientific">Claviceps pusilla</name>
    <dbReference type="NCBI Taxonomy" id="123648"/>
    <lineage>
        <taxon>Eukaryota</taxon>
        <taxon>Fungi</taxon>
        <taxon>Dikarya</taxon>
        <taxon>Ascomycota</taxon>
        <taxon>Pezizomycotina</taxon>
        <taxon>Sordariomycetes</taxon>
        <taxon>Hypocreomycetidae</taxon>
        <taxon>Hypocreales</taxon>
        <taxon>Clavicipitaceae</taxon>
        <taxon>Claviceps</taxon>
    </lineage>
</organism>
<reference evidence="1" key="1">
    <citation type="journal article" date="2020" name="bioRxiv">
        <title>Whole genome comparisons of ergot fungi reveals the divergence and evolution of species within the genus Claviceps are the result of varying mechanisms driving genome evolution and host range expansion.</title>
        <authorList>
            <person name="Wyka S.A."/>
            <person name="Mondo S.J."/>
            <person name="Liu M."/>
            <person name="Dettman J."/>
            <person name="Nalam V."/>
            <person name="Broders K.D."/>
        </authorList>
    </citation>
    <scope>NUCLEOTIDE SEQUENCE</scope>
    <source>
        <strain evidence="1">CCC 602</strain>
    </source>
</reference>
<dbReference type="Proteomes" id="UP000748025">
    <property type="component" value="Unassembled WGS sequence"/>
</dbReference>
<gene>
    <name evidence="1" type="ORF">E4U43_006695</name>
</gene>
<name>A0A9P7STF2_9HYPO</name>
<accession>A0A9P7STF2</accession>
<evidence type="ECO:0000313" key="1">
    <source>
        <dbReference type="EMBL" id="KAG5980832.1"/>
    </source>
</evidence>
<sequence length="97" mass="10523">CCPPAAPRSARHLESHVVPGTALISHQSSVIAPHHGWPLLTAQCRLVQECKTCNADNLESTRYFALCGTEPPVPPYPRLPSRVTGLDLNLDIDLETA</sequence>
<comment type="caution">
    <text evidence="1">The sequence shown here is derived from an EMBL/GenBank/DDBJ whole genome shotgun (WGS) entry which is preliminary data.</text>
</comment>
<dbReference type="AlphaFoldDB" id="A0A9P7STF2"/>
<keyword evidence="2" id="KW-1185">Reference proteome</keyword>
<protein>
    <submittedName>
        <fullName evidence="1">Uncharacterized protein</fullName>
    </submittedName>
</protein>